<feature type="domain" description="PurM-like C-terminal" evidence="1">
    <location>
        <begin position="93"/>
        <end position="221"/>
    </location>
</feature>
<dbReference type="GO" id="GO:0006164">
    <property type="term" value="P:purine nucleotide biosynthetic process"/>
    <property type="evidence" value="ECO:0007669"/>
    <property type="project" value="TreeGrafter"/>
</dbReference>
<dbReference type="Proteomes" id="UP000507470">
    <property type="component" value="Unassembled WGS sequence"/>
</dbReference>
<evidence type="ECO:0000313" key="3">
    <source>
        <dbReference type="EMBL" id="CAC5381850.1"/>
    </source>
</evidence>
<dbReference type="CDD" id="cd02204">
    <property type="entry name" value="PurL_repeat2"/>
    <property type="match status" value="1"/>
</dbReference>
<dbReference type="InterPro" id="IPR036676">
    <property type="entry name" value="PurM-like_C_sf"/>
</dbReference>
<dbReference type="PROSITE" id="PS51273">
    <property type="entry name" value="GATASE_TYPE_1"/>
    <property type="match status" value="1"/>
</dbReference>
<dbReference type="EMBL" id="CACVKT020003131">
    <property type="protein sequence ID" value="CAC5381850.1"/>
    <property type="molecule type" value="Genomic_DNA"/>
</dbReference>
<name>A0A6J8BF02_MYTCO</name>
<dbReference type="SUPFAM" id="SSF55326">
    <property type="entry name" value="PurM N-terminal domain-like"/>
    <property type="match status" value="1"/>
</dbReference>
<dbReference type="GO" id="GO:0005737">
    <property type="term" value="C:cytoplasm"/>
    <property type="evidence" value="ECO:0007669"/>
    <property type="project" value="TreeGrafter"/>
</dbReference>
<dbReference type="Gene3D" id="3.90.650.10">
    <property type="entry name" value="PurM-like C-terminal domain"/>
    <property type="match status" value="1"/>
</dbReference>
<dbReference type="GO" id="GO:0004642">
    <property type="term" value="F:phosphoribosylformylglycinamidine synthase activity"/>
    <property type="evidence" value="ECO:0007669"/>
    <property type="project" value="UniProtKB-EC"/>
</dbReference>
<dbReference type="PANTHER" id="PTHR10099:SF1">
    <property type="entry name" value="PHOSPHORIBOSYLFORMYLGLYCINAMIDINE SYNTHASE"/>
    <property type="match status" value="1"/>
</dbReference>
<dbReference type="Pfam" id="PF13507">
    <property type="entry name" value="GATase_5"/>
    <property type="match status" value="2"/>
</dbReference>
<dbReference type="Pfam" id="PF02769">
    <property type="entry name" value="AIRS_C"/>
    <property type="match status" value="1"/>
</dbReference>
<feature type="domain" description="FGAR-AT PurM N-terminal-like" evidence="2">
    <location>
        <begin position="1"/>
        <end position="61"/>
    </location>
</feature>
<keyword evidence="4" id="KW-1185">Reference proteome</keyword>
<dbReference type="Pfam" id="PF22689">
    <property type="entry name" value="FGAR-AT_PurM_N-like"/>
    <property type="match status" value="1"/>
</dbReference>
<accession>A0A6J8BF02</accession>
<dbReference type="SUPFAM" id="SSF52317">
    <property type="entry name" value="Class I glutamine amidotransferase-like"/>
    <property type="match status" value="1"/>
</dbReference>
<evidence type="ECO:0000259" key="2">
    <source>
        <dbReference type="Pfam" id="PF22689"/>
    </source>
</evidence>
<gene>
    <name evidence="3" type="ORF">MCOR_17714</name>
</gene>
<dbReference type="InterPro" id="IPR029062">
    <property type="entry name" value="Class_I_gatase-like"/>
</dbReference>
<sequence length="461" mass="50082">MWPAKLPGEGAALLDACTAMCDVMKKLGIAVDGGKDSLSMAARVGDDTVKAPGTLVISVYAGCPDITATVTPDLKCPHSRGSLLYIDLSCGKHRLGGSSLAHCYGQLGNTSPDLDDPDMFVSAFNLTQGLIKDRKLVSGHDISDGGMITCLLEMSFAGNCGLDIDISCDSDVPFIDLLFAEELGFVFEVSKNNEQEILGAFSAVNIPCFFIGHSTKDTKKKSSVLFPEVDHQVCVGIPPIKVAVLREEGSNSDREMAALLHMAGFEVWDVNMQDMCSGKITLDQFRGVVFVGGFSYGDVCGSAKENVSSGVGQGVFLDHNDSGRFECRFVTVRVQSSPSIMFRGMEGTVFGMWSAHGEGKMIFKTPDIQNDVLRMNLAPVRYVDDSGNPTIVYPFNPNGSPDGIAALCSEDGRHLAIMPHPERCFLPWQCPWMPFGMKEKLDVSPWYKMFQNAFDWCVEQV</sequence>
<dbReference type="Gene3D" id="3.40.50.880">
    <property type="match status" value="2"/>
</dbReference>
<dbReference type="SUPFAM" id="SSF56042">
    <property type="entry name" value="PurM C-terminal domain-like"/>
    <property type="match status" value="1"/>
</dbReference>
<reference evidence="3 4" key="1">
    <citation type="submission" date="2020-06" db="EMBL/GenBank/DDBJ databases">
        <authorList>
            <person name="Li R."/>
            <person name="Bekaert M."/>
        </authorList>
    </citation>
    <scope>NUCLEOTIDE SEQUENCE [LARGE SCALE GENOMIC DNA]</scope>
    <source>
        <strain evidence="4">wild</strain>
    </source>
</reference>
<dbReference type="InterPro" id="IPR010918">
    <property type="entry name" value="PurM-like_C_dom"/>
</dbReference>
<evidence type="ECO:0000313" key="4">
    <source>
        <dbReference type="Proteomes" id="UP000507470"/>
    </source>
</evidence>
<dbReference type="EC" id="6.3.5.3" evidence="3"/>
<keyword evidence="3" id="KW-0436">Ligase</keyword>
<dbReference type="OrthoDB" id="6666987at2759"/>
<organism evidence="3 4">
    <name type="scientific">Mytilus coruscus</name>
    <name type="common">Sea mussel</name>
    <dbReference type="NCBI Taxonomy" id="42192"/>
    <lineage>
        <taxon>Eukaryota</taxon>
        <taxon>Metazoa</taxon>
        <taxon>Spiralia</taxon>
        <taxon>Lophotrochozoa</taxon>
        <taxon>Mollusca</taxon>
        <taxon>Bivalvia</taxon>
        <taxon>Autobranchia</taxon>
        <taxon>Pteriomorphia</taxon>
        <taxon>Mytilida</taxon>
        <taxon>Mytiloidea</taxon>
        <taxon>Mytilidae</taxon>
        <taxon>Mytilinae</taxon>
        <taxon>Mytilus</taxon>
    </lineage>
</organism>
<proteinExistence type="predicted"/>
<evidence type="ECO:0000259" key="1">
    <source>
        <dbReference type="Pfam" id="PF02769"/>
    </source>
</evidence>
<protein>
    <submittedName>
        <fullName evidence="3">PFAS</fullName>
        <ecNumber evidence="3">6.3.5.3</ecNumber>
    </submittedName>
</protein>
<dbReference type="SMART" id="SM01211">
    <property type="entry name" value="GATase_5"/>
    <property type="match status" value="1"/>
</dbReference>
<dbReference type="InterPro" id="IPR036921">
    <property type="entry name" value="PurM-like_N_sf"/>
</dbReference>
<dbReference type="InterPro" id="IPR055181">
    <property type="entry name" value="FGAR-AT_PurM_N-like"/>
</dbReference>
<dbReference type="AlphaFoldDB" id="A0A6J8BF02"/>
<dbReference type="PANTHER" id="PTHR10099">
    <property type="entry name" value="PHOSPHORIBOSYLFORMYLGLYCINAMIDINE SYNTHASE"/>
    <property type="match status" value="1"/>
</dbReference>